<dbReference type="EMBL" id="KL584753">
    <property type="protein sequence ID" value="KEQ97611.1"/>
    <property type="molecule type" value="Genomic_DNA"/>
</dbReference>
<dbReference type="GeneID" id="25371934"/>
<dbReference type="AlphaFoldDB" id="A0A074ZGC3"/>
<feature type="region of interest" description="Disordered" evidence="2">
    <location>
        <begin position="269"/>
        <end position="288"/>
    </location>
</feature>
<organism evidence="3 4">
    <name type="scientific">Aureobasidium subglaciale (strain EXF-2481)</name>
    <name type="common">Aureobasidium pullulans var. subglaciale</name>
    <dbReference type="NCBI Taxonomy" id="1043005"/>
    <lineage>
        <taxon>Eukaryota</taxon>
        <taxon>Fungi</taxon>
        <taxon>Dikarya</taxon>
        <taxon>Ascomycota</taxon>
        <taxon>Pezizomycotina</taxon>
        <taxon>Dothideomycetes</taxon>
        <taxon>Dothideomycetidae</taxon>
        <taxon>Dothideales</taxon>
        <taxon>Saccotheciaceae</taxon>
        <taxon>Aureobasidium</taxon>
    </lineage>
</organism>
<dbReference type="Proteomes" id="UP000030641">
    <property type="component" value="Unassembled WGS sequence"/>
</dbReference>
<evidence type="ECO:0000256" key="1">
    <source>
        <dbReference type="SAM" id="Coils"/>
    </source>
</evidence>
<evidence type="ECO:0000313" key="4">
    <source>
        <dbReference type="Proteomes" id="UP000030641"/>
    </source>
</evidence>
<evidence type="ECO:0000256" key="2">
    <source>
        <dbReference type="SAM" id="MobiDB-lite"/>
    </source>
</evidence>
<dbReference type="RefSeq" id="XP_013346458.1">
    <property type="nucleotide sequence ID" value="XM_013491004.1"/>
</dbReference>
<feature type="region of interest" description="Disordered" evidence="2">
    <location>
        <begin position="199"/>
        <end position="228"/>
    </location>
</feature>
<evidence type="ECO:0000313" key="3">
    <source>
        <dbReference type="EMBL" id="KEQ97611.1"/>
    </source>
</evidence>
<accession>A0A074ZGC3</accession>
<sequence>MPSPYSDDKKKLYGHQRHRDECLSCKQVSGELVCKAAVDAFGQRTSNAKNLKECIELGENKKQKKQQVEEWNELIQSFKDAISSLKKEIEVICAGNQLSQAFEQDAAGRQVTRNTIWHEEAARSMEKTEIPKLNNPDSSCPRSFKGLDRPKIETIPSYLLREFSGLLVWLRLRSRVQNDHPMDAIDKACGPANMNLDSVIGSFGPPSEPDDDWPSDTTAPASPKAELHLKKASETKQWELLGSSEFLEYADLLVPQYAKLVTDKVAEDKKKEEKQFGQPSNDDLEIGRGSKRERLASGTRPYLALVHQLDSGLQGSRPGILRDHTPKVGTGSSKAIAAVFDSDNADFKPPTTYYHKARSIRDLDAEEYGLSSESDLDTAPIDPR</sequence>
<dbReference type="OrthoDB" id="3741657at2759"/>
<proteinExistence type="predicted"/>
<name>A0A074ZGC3_AURSE</name>
<dbReference type="InParanoid" id="A0A074ZGC3"/>
<keyword evidence="4" id="KW-1185">Reference proteome</keyword>
<reference evidence="3 4" key="1">
    <citation type="journal article" date="2014" name="BMC Genomics">
        <title>Genome sequencing of four Aureobasidium pullulans varieties: biotechnological potential, stress tolerance, and description of new species.</title>
        <authorList>
            <person name="Gostin Ar C."/>
            <person name="Ohm R.A."/>
            <person name="Kogej T."/>
            <person name="Sonjak S."/>
            <person name="Turk M."/>
            <person name="Zajc J."/>
            <person name="Zalar P."/>
            <person name="Grube M."/>
            <person name="Sun H."/>
            <person name="Han J."/>
            <person name="Sharma A."/>
            <person name="Chiniquy J."/>
            <person name="Ngan C.Y."/>
            <person name="Lipzen A."/>
            <person name="Barry K."/>
            <person name="Grigoriev I.V."/>
            <person name="Gunde-Cimerman N."/>
        </authorList>
    </citation>
    <scope>NUCLEOTIDE SEQUENCE [LARGE SCALE GENOMIC DNA]</scope>
    <source>
        <strain evidence="3 4">EXF-2481</strain>
    </source>
</reference>
<gene>
    <name evidence="3" type="ORF">AUEXF2481DRAFT_86562</name>
</gene>
<dbReference type="HOGENOM" id="CLU_719583_0_0_1"/>
<feature type="coiled-coil region" evidence="1">
    <location>
        <begin position="54"/>
        <end position="88"/>
    </location>
</feature>
<keyword evidence="1" id="KW-0175">Coiled coil</keyword>
<protein>
    <submittedName>
        <fullName evidence="3">Uncharacterized protein</fullName>
    </submittedName>
</protein>